<evidence type="ECO:0000256" key="9">
    <source>
        <dbReference type="SAM" id="Phobius"/>
    </source>
</evidence>
<proteinExistence type="inferred from homology"/>
<keyword evidence="6 9" id="KW-1133">Transmembrane helix</keyword>
<feature type="transmembrane region" description="Helical" evidence="9">
    <location>
        <begin position="116"/>
        <end position="135"/>
    </location>
</feature>
<dbReference type="InterPro" id="IPR044851">
    <property type="entry name" value="Wax_synthase"/>
</dbReference>
<evidence type="ECO:0000259" key="10">
    <source>
        <dbReference type="Pfam" id="PF13813"/>
    </source>
</evidence>
<feature type="transmembrane region" description="Helical" evidence="9">
    <location>
        <begin position="265"/>
        <end position="284"/>
    </location>
</feature>
<comment type="pathway">
    <text evidence="2">Secondary metabolite biosynthesis.</text>
</comment>
<keyword evidence="7 9" id="KW-0472">Membrane</keyword>
<feature type="region of interest" description="Disordered" evidence="8">
    <location>
        <begin position="51"/>
        <end position="70"/>
    </location>
</feature>
<dbReference type="InterPro" id="IPR032805">
    <property type="entry name" value="Wax_synthase_dom"/>
</dbReference>
<feature type="domain" description="Wax synthase" evidence="10">
    <location>
        <begin position="213"/>
        <end position="298"/>
    </location>
</feature>
<evidence type="ECO:0000256" key="6">
    <source>
        <dbReference type="ARBA" id="ARBA00022989"/>
    </source>
</evidence>
<sequence>MPLNIVTSIATFYLALKSFEWATLKRSNQLSNLKKIKKNLYIWESHPQIHHQNQNQNQNQQNQNQNQQTQNQSNSNLNLIWWSIWQITSLRGLRFDWSPKIPCQNYNQIYLLKRIFLTKLLGFITTALIVTIRDSKSSRSSLALLNLLHLPNNSILLNIFAELIYTLAFGIHVASSMDNKVTLIILLNHFLYKSCLHLSLPNPICDYLNPLHWPLFYHDPHLSSNLADFWGKRWHQILRQVFKQGGKFFSKLASILDTSSNSQKIASLFGTFFFSALLHEYIFWTSLRPQNSSFSTLFQILPGSLIFFILQPIGILLEPYLIPLIPKKLGGGTLWTGLFLLSTATLFRRHWISVGHYDHQFPPLSNWNWKFILGTI</sequence>
<dbReference type="OrthoDB" id="1077582at2759"/>
<reference evidence="11" key="1">
    <citation type="submission" date="2021-03" db="EMBL/GenBank/DDBJ databases">
        <title>Draft genome sequence of rust myrtle Austropuccinia psidii MF-1, a brazilian biotype.</title>
        <authorList>
            <person name="Quecine M.C."/>
            <person name="Pachon D.M.R."/>
            <person name="Bonatelli M.L."/>
            <person name="Correr F.H."/>
            <person name="Franceschini L.M."/>
            <person name="Leite T.F."/>
            <person name="Margarido G.R.A."/>
            <person name="Almeida C.A."/>
            <person name="Ferrarezi J.A."/>
            <person name="Labate C.A."/>
        </authorList>
    </citation>
    <scope>NUCLEOTIDE SEQUENCE</scope>
    <source>
        <strain evidence="11">MF-1</strain>
    </source>
</reference>
<evidence type="ECO:0000256" key="8">
    <source>
        <dbReference type="SAM" id="MobiDB-lite"/>
    </source>
</evidence>
<comment type="subcellular location">
    <subcellularLocation>
        <location evidence="1">Membrane</location>
        <topology evidence="1">Multi-pass membrane protein</topology>
    </subcellularLocation>
</comment>
<keyword evidence="5 9" id="KW-0812">Transmembrane</keyword>
<comment type="similarity">
    <text evidence="3">Belongs to the wax synthase family.</text>
</comment>
<evidence type="ECO:0000256" key="7">
    <source>
        <dbReference type="ARBA" id="ARBA00023136"/>
    </source>
</evidence>
<evidence type="ECO:0000256" key="2">
    <source>
        <dbReference type="ARBA" id="ARBA00005179"/>
    </source>
</evidence>
<evidence type="ECO:0000313" key="11">
    <source>
        <dbReference type="EMBL" id="MBW0527813.1"/>
    </source>
</evidence>
<feature type="transmembrane region" description="Helical" evidence="9">
    <location>
        <begin position="296"/>
        <end position="317"/>
    </location>
</feature>
<feature type="transmembrane region" description="Helical" evidence="9">
    <location>
        <begin position="329"/>
        <end position="347"/>
    </location>
</feature>
<dbReference type="Proteomes" id="UP000765509">
    <property type="component" value="Unassembled WGS sequence"/>
</dbReference>
<dbReference type="Pfam" id="PF13813">
    <property type="entry name" value="MBOAT_2"/>
    <property type="match status" value="1"/>
</dbReference>
<protein>
    <recommendedName>
        <fullName evidence="10">Wax synthase domain-containing protein</fullName>
    </recommendedName>
</protein>
<keyword evidence="12" id="KW-1185">Reference proteome</keyword>
<dbReference type="AlphaFoldDB" id="A0A9Q3I4L4"/>
<feature type="compositionally biased region" description="Low complexity" evidence="8">
    <location>
        <begin position="52"/>
        <end position="70"/>
    </location>
</feature>
<name>A0A9Q3I4L4_9BASI</name>
<evidence type="ECO:0000313" key="12">
    <source>
        <dbReference type="Proteomes" id="UP000765509"/>
    </source>
</evidence>
<evidence type="ECO:0000256" key="5">
    <source>
        <dbReference type="ARBA" id="ARBA00022692"/>
    </source>
</evidence>
<dbReference type="PANTHER" id="PTHR31595">
    <property type="entry name" value="LONG-CHAIN-ALCOHOL O-FATTY-ACYLTRANSFERASE 3-RELATED"/>
    <property type="match status" value="1"/>
</dbReference>
<evidence type="ECO:0000256" key="4">
    <source>
        <dbReference type="ARBA" id="ARBA00022679"/>
    </source>
</evidence>
<dbReference type="PANTHER" id="PTHR31595:SF57">
    <property type="entry name" value="OS04G0481900 PROTEIN"/>
    <property type="match status" value="1"/>
</dbReference>
<evidence type="ECO:0000256" key="3">
    <source>
        <dbReference type="ARBA" id="ARBA00007282"/>
    </source>
</evidence>
<dbReference type="GO" id="GO:0008374">
    <property type="term" value="F:O-acyltransferase activity"/>
    <property type="evidence" value="ECO:0007669"/>
    <property type="project" value="InterPro"/>
</dbReference>
<evidence type="ECO:0000256" key="1">
    <source>
        <dbReference type="ARBA" id="ARBA00004141"/>
    </source>
</evidence>
<keyword evidence="4" id="KW-0808">Transferase</keyword>
<gene>
    <name evidence="11" type="ORF">O181_067528</name>
</gene>
<comment type="caution">
    <text evidence="11">The sequence shown here is derived from an EMBL/GenBank/DDBJ whole genome shotgun (WGS) entry which is preliminary data.</text>
</comment>
<dbReference type="GO" id="GO:0016020">
    <property type="term" value="C:membrane"/>
    <property type="evidence" value="ECO:0007669"/>
    <property type="project" value="UniProtKB-SubCell"/>
</dbReference>
<accession>A0A9Q3I4L4</accession>
<feature type="transmembrane region" description="Helical" evidence="9">
    <location>
        <begin position="155"/>
        <end position="174"/>
    </location>
</feature>
<dbReference type="GO" id="GO:0006629">
    <property type="term" value="P:lipid metabolic process"/>
    <property type="evidence" value="ECO:0007669"/>
    <property type="project" value="InterPro"/>
</dbReference>
<dbReference type="EMBL" id="AVOT02033836">
    <property type="protein sequence ID" value="MBW0527813.1"/>
    <property type="molecule type" value="Genomic_DNA"/>
</dbReference>
<organism evidence="11 12">
    <name type="scientific">Austropuccinia psidii MF-1</name>
    <dbReference type="NCBI Taxonomy" id="1389203"/>
    <lineage>
        <taxon>Eukaryota</taxon>
        <taxon>Fungi</taxon>
        <taxon>Dikarya</taxon>
        <taxon>Basidiomycota</taxon>
        <taxon>Pucciniomycotina</taxon>
        <taxon>Pucciniomycetes</taxon>
        <taxon>Pucciniales</taxon>
        <taxon>Sphaerophragmiaceae</taxon>
        <taxon>Austropuccinia</taxon>
    </lineage>
</organism>